<protein>
    <recommendedName>
        <fullName evidence="2">Gamma-glutamyl-gamma-aminobutyrate hydrolase family protein</fullName>
    </recommendedName>
</protein>
<gene>
    <name evidence="1" type="ORF">METZ01_LOCUS396304</name>
</gene>
<name>A0A382VAI0_9ZZZZ</name>
<feature type="non-terminal residue" evidence="1">
    <location>
        <position position="71"/>
    </location>
</feature>
<dbReference type="Gene3D" id="3.40.50.880">
    <property type="match status" value="1"/>
</dbReference>
<dbReference type="InterPro" id="IPR029062">
    <property type="entry name" value="Class_I_gatase-like"/>
</dbReference>
<proteinExistence type="predicted"/>
<reference evidence="1" key="1">
    <citation type="submission" date="2018-05" db="EMBL/GenBank/DDBJ databases">
        <authorList>
            <person name="Lanie J.A."/>
            <person name="Ng W.-L."/>
            <person name="Kazmierczak K.M."/>
            <person name="Andrzejewski T.M."/>
            <person name="Davidsen T.M."/>
            <person name="Wayne K.J."/>
            <person name="Tettelin H."/>
            <person name="Glass J.I."/>
            <person name="Rusch D."/>
            <person name="Podicherti R."/>
            <person name="Tsui H.-C.T."/>
            <person name="Winkler M.E."/>
        </authorList>
    </citation>
    <scope>NUCLEOTIDE SEQUENCE</scope>
</reference>
<sequence>MNTRPLIGIPADRRVLDPHPWHMVGEKYALAIRDAANGLPFLIPAFGKSIDAGEVISRVDGIVLTGSPSNI</sequence>
<dbReference type="InterPro" id="IPR011697">
    <property type="entry name" value="Peptidase_C26"/>
</dbReference>
<evidence type="ECO:0008006" key="2">
    <source>
        <dbReference type="Google" id="ProtNLM"/>
    </source>
</evidence>
<evidence type="ECO:0000313" key="1">
    <source>
        <dbReference type="EMBL" id="SVD43450.1"/>
    </source>
</evidence>
<dbReference type="EMBL" id="UINC01150417">
    <property type="protein sequence ID" value="SVD43450.1"/>
    <property type="molecule type" value="Genomic_DNA"/>
</dbReference>
<dbReference type="AlphaFoldDB" id="A0A382VAI0"/>
<organism evidence="1">
    <name type="scientific">marine metagenome</name>
    <dbReference type="NCBI Taxonomy" id="408172"/>
    <lineage>
        <taxon>unclassified sequences</taxon>
        <taxon>metagenomes</taxon>
        <taxon>ecological metagenomes</taxon>
    </lineage>
</organism>
<dbReference type="GO" id="GO:0016787">
    <property type="term" value="F:hydrolase activity"/>
    <property type="evidence" value="ECO:0007669"/>
    <property type="project" value="InterPro"/>
</dbReference>
<dbReference type="Pfam" id="PF07722">
    <property type="entry name" value="Peptidase_C26"/>
    <property type="match status" value="1"/>
</dbReference>
<accession>A0A382VAI0</accession>